<keyword evidence="1" id="KW-0812">Transmembrane</keyword>
<dbReference type="GO" id="GO:0005886">
    <property type="term" value="C:plasma membrane"/>
    <property type="evidence" value="ECO:0007669"/>
    <property type="project" value="UniProtKB-SubCell"/>
</dbReference>
<evidence type="ECO:0000256" key="1">
    <source>
        <dbReference type="HAMAP-Rule" id="MF_02088"/>
    </source>
</evidence>
<sequence length="241" mass="26745">MFNVLWGVLFALVNFSLFLVCYRMFGKHGLYMWVGVATLLANIQVTKTIEMVGLVMTLGNTMYGTIFLASDLLNEKYGEKEAKKAVWFGFFALIASTIIMQMVLVFEPQESDFAQPSLETIFGMMPRLALGSLTAYFVSQFLDVKIYTLLKKLCPKPNQLWIRNNGSTGVSQLVDTLIFCTIAFAGDPNYPLEIWLQIALTTYLIKFVVSVASTPALYIARSFKFPAQETADAGGTAGASK</sequence>
<dbReference type="RefSeq" id="WP_113032686.1">
    <property type="nucleotide sequence ID" value="NZ_QMFB01000012.1"/>
</dbReference>
<dbReference type="InterPro" id="IPR003744">
    <property type="entry name" value="YhhQ"/>
</dbReference>
<keyword evidence="1" id="KW-1133">Transmembrane helix</keyword>
<comment type="function">
    <text evidence="1">Involved in the import of queuosine (Q) precursors, required for Q precursor salvage.</text>
</comment>
<dbReference type="Proteomes" id="UP000250369">
    <property type="component" value="Unassembled WGS sequence"/>
</dbReference>
<dbReference type="NCBIfam" id="TIGR00697">
    <property type="entry name" value="queuosine precursor transporter"/>
    <property type="match status" value="1"/>
</dbReference>
<keyword evidence="3" id="KW-1185">Reference proteome</keyword>
<protein>
    <recommendedName>
        <fullName evidence="1">Probable queuosine precursor transporter</fullName>
        <shortName evidence="1">Q precursor transporter</shortName>
    </recommendedName>
</protein>
<dbReference type="AlphaFoldDB" id="A0A329MKT5"/>
<comment type="subcellular location">
    <subcellularLocation>
        <location evidence="1">Cell membrane</location>
        <topology evidence="1">Multi-pass membrane protein</topology>
    </subcellularLocation>
</comment>
<keyword evidence="1" id="KW-0813">Transport</keyword>
<accession>A0A329MKT5</accession>
<dbReference type="PANTHER" id="PTHR34300:SF2">
    <property type="entry name" value="QUEUOSINE PRECURSOR TRANSPORTER-RELATED"/>
    <property type="match status" value="1"/>
</dbReference>
<dbReference type="Pfam" id="PF02592">
    <property type="entry name" value="Vut_1"/>
    <property type="match status" value="1"/>
</dbReference>
<dbReference type="PANTHER" id="PTHR34300">
    <property type="entry name" value="QUEUOSINE PRECURSOR TRANSPORTER-RELATED"/>
    <property type="match status" value="1"/>
</dbReference>
<dbReference type="EMBL" id="QMFB01000012">
    <property type="protein sequence ID" value="RAV19323.1"/>
    <property type="molecule type" value="Genomic_DNA"/>
</dbReference>
<organism evidence="2 3">
    <name type="scientific">Paenibacillus contaminans</name>
    <dbReference type="NCBI Taxonomy" id="450362"/>
    <lineage>
        <taxon>Bacteria</taxon>
        <taxon>Bacillati</taxon>
        <taxon>Bacillota</taxon>
        <taxon>Bacilli</taxon>
        <taxon>Bacillales</taxon>
        <taxon>Paenibacillaceae</taxon>
        <taxon>Paenibacillus</taxon>
    </lineage>
</organism>
<feature type="transmembrane region" description="Helical" evidence="1">
    <location>
        <begin position="85"/>
        <end position="104"/>
    </location>
</feature>
<keyword evidence="1" id="KW-0472">Membrane</keyword>
<evidence type="ECO:0000313" key="2">
    <source>
        <dbReference type="EMBL" id="RAV19323.1"/>
    </source>
</evidence>
<comment type="similarity">
    <text evidence="1">Belongs to the vitamin uptake transporter (VUT/ECF) (TC 2.A.88) family. Q precursor transporter subfamily.</text>
</comment>
<gene>
    <name evidence="2" type="ORF">DQG23_20200</name>
</gene>
<dbReference type="HAMAP" id="MF_02088">
    <property type="entry name" value="Q_prec_transport"/>
    <property type="match status" value="1"/>
</dbReference>
<feature type="transmembrane region" description="Helical" evidence="1">
    <location>
        <begin position="6"/>
        <end position="22"/>
    </location>
</feature>
<keyword evidence="1" id="KW-1003">Cell membrane</keyword>
<feature type="transmembrane region" description="Helical" evidence="1">
    <location>
        <begin position="29"/>
        <end position="45"/>
    </location>
</feature>
<reference evidence="2 3" key="1">
    <citation type="journal article" date="2009" name="Int. J. Syst. Evol. Microbiol.">
        <title>Paenibacillus contaminans sp. nov., isolated from a contaminated laboratory plate.</title>
        <authorList>
            <person name="Chou J.H."/>
            <person name="Lee J.H."/>
            <person name="Lin M.C."/>
            <person name="Chang P.S."/>
            <person name="Arun A.B."/>
            <person name="Young C.C."/>
            <person name="Chen W.M."/>
        </authorList>
    </citation>
    <scope>NUCLEOTIDE SEQUENCE [LARGE SCALE GENOMIC DNA]</scope>
    <source>
        <strain evidence="2 3">CKOBP-6</strain>
    </source>
</reference>
<feature type="transmembrane region" description="Helical" evidence="1">
    <location>
        <begin position="51"/>
        <end position="73"/>
    </location>
</feature>
<name>A0A329MKT5_9BACL</name>
<proteinExistence type="inferred from homology"/>
<evidence type="ECO:0000313" key="3">
    <source>
        <dbReference type="Proteomes" id="UP000250369"/>
    </source>
</evidence>
<comment type="caution">
    <text evidence="2">The sequence shown here is derived from an EMBL/GenBank/DDBJ whole genome shotgun (WGS) entry which is preliminary data.</text>
</comment>
<dbReference type="GO" id="GO:0022857">
    <property type="term" value="F:transmembrane transporter activity"/>
    <property type="evidence" value="ECO:0007669"/>
    <property type="project" value="UniProtKB-UniRule"/>
</dbReference>
<feature type="transmembrane region" description="Helical" evidence="1">
    <location>
        <begin position="124"/>
        <end position="144"/>
    </location>
</feature>
<dbReference type="OrthoDB" id="9805479at2"/>